<reference evidence="3 4" key="1">
    <citation type="submission" date="2013-04" db="EMBL/GenBank/DDBJ databases">
        <title>The Genome Sequence of Parabacteroides gordonii DSM 23371.</title>
        <authorList>
            <consortium name="The Broad Institute Genomics Platform"/>
            <person name="Earl A."/>
            <person name="Ward D."/>
            <person name="Feldgarden M."/>
            <person name="Gevers D."/>
            <person name="Martens E."/>
            <person name="Sakamoto M."/>
            <person name="Benno Y."/>
            <person name="Suzuki N."/>
            <person name="Matsunaga N."/>
            <person name="Koshihara K."/>
            <person name="Seki M."/>
            <person name="Komiya H."/>
            <person name="Walker B."/>
            <person name="Young S."/>
            <person name="Zeng Q."/>
            <person name="Gargeya S."/>
            <person name="Fitzgerald M."/>
            <person name="Haas B."/>
            <person name="Abouelleil A."/>
            <person name="Allen A.W."/>
            <person name="Alvarado L."/>
            <person name="Arachchi H.M."/>
            <person name="Berlin A.M."/>
            <person name="Chapman S.B."/>
            <person name="Gainer-Dewar J."/>
            <person name="Goldberg J."/>
            <person name="Griggs A."/>
            <person name="Gujja S."/>
            <person name="Hansen M."/>
            <person name="Howarth C."/>
            <person name="Imamovic A."/>
            <person name="Ireland A."/>
            <person name="Larimer J."/>
            <person name="McCowan C."/>
            <person name="Murphy C."/>
            <person name="Pearson M."/>
            <person name="Poon T.W."/>
            <person name="Priest M."/>
            <person name="Roberts A."/>
            <person name="Saif S."/>
            <person name="Shea T."/>
            <person name="Sisk P."/>
            <person name="Sykes S."/>
            <person name="Wortman J."/>
            <person name="Nusbaum C."/>
            <person name="Birren B."/>
        </authorList>
    </citation>
    <scope>NUCLEOTIDE SEQUENCE [LARGE SCALE GENOMIC DNA]</scope>
    <source>
        <strain evidence="3 4">MS-1</strain>
    </source>
</reference>
<dbReference type="Pfam" id="PF19910">
    <property type="entry name" value="DUF6383"/>
    <property type="match status" value="1"/>
</dbReference>
<name>A0A0F5JBZ1_9BACT</name>
<feature type="signal peptide" evidence="1">
    <location>
        <begin position="1"/>
        <end position="22"/>
    </location>
</feature>
<evidence type="ECO:0000313" key="4">
    <source>
        <dbReference type="Proteomes" id="UP000033035"/>
    </source>
</evidence>
<protein>
    <recommendedName>
        <fullName evidence="2">DUF6383 domain-containing protein</fullName>
    </recommendedName>
</protein>
<feature type="domain" description="DUF6383" evidence="2">
    <location>
        <begin position="967"/>
        <end position="1040"/>
    </location>
</feature>
<proteinExistence type="predicted"/>
<dbReference type="PATRIC" id="fig|1203610.3.peg.2766"/>
<evidence type="ECO:0000259" key="2">
    <source>
        <dbReference type="Pfam" id="PF19910"/>
    </source>
</evidence>
<dbReference type="EMBL" id="AQHW01000015">
    <property type="protein sequence ID" value="KKB55238.1"/>
    <property type="molecule type" value="Genomic_DNA"/>
</dbReference>
<comment type="caution">
    <text evidence="3">The sequence shown here is derived from an EMBL/GenBank/DDBJ whole genome shotgun (WGS) entry which is preliminary data.</text>
</comment>
<dbReference type="Proteomes" id="UP000033035">
    <property type="component" value="Unassembled WGS sequence"/>
</dbReference>
<evidence type="ECO:0000313" key="3">
    <source>
        <dbReference type="EMBL" id="KKB55238.1"/>
    </source>
</evidence>
<feature type="chain" id="PRO_5002489588" description="DUF6383 domain-containing protein" evidence="1">
    <location>
        <begin position="23"/>
        <end position="1041"/>
    </location>
</feature>
<accession>A0A0F5JBZ1</accession>
<evidence type="ECO:0000256" key="1">
    <source>
        <dbReference type="SAM" id="SignalP"/>
    </source>
</evidence>
<gene>
    <name evidence="3" type="ORF">HMPREF1536_02698</name>
</gene>
<keyword evidence="1" id="KW-0732">Signal</keyword>
<dbReference type="HOGENOM" id="CLU_003316_0_0_10"/>
<sequence>MNKKFSTLVASLLFASAFSAFAGTAAPMFTAPNGVETRALVPNTGAEKVTSDAGLVAAAGHTAVNVLKGFTNNARLQVLLETGALTTANAAQNYFVSSAALIGAEADYATATTPATMAPFYFTLNGDQLVGANGTVLSLDGVQNFDIVPLAKTDGTVTSFFGLKAISSDAAKNGKFIKIIADGTITADAADVNSAAIFASVETAYTAAAKGEDLNKDLNDGFNLSVTFGTSTLKGAELFANKLTAMEWDGGSSAFIPAAGATTEFFLKNKDGKYIVFDAALNSSNAIKGGFKLVSATDAAAIQAGTTAKFKINVADNGAKTVEVTVDNGKRLYVNVSNGTNVLTALDVLNGAAANWASTALGATNAVDFHKFLTGQFYKVSFVKKAVGETEAAAAYKVNGILGLRFNTAANVADFVKAADVVAEDPSTMWAPSIVGGELVLTNRENTTAAVQVKIASLREVSAGVYEVGAVTATNSGLIAGEQIKITPVASVSKTDGYQVYADNALINSAFYLGQSRRNADGDVPAYWAENHGTHQIGATVNQEEATQWNVQLVKKDAADYNKQIDSVLVISNLVSYNATTGVTTTTPDTLAVLPYVFQNRGNREYVILNNETNQEYYICDKDNKNVARNAKIFALKKRPGNTYNYVTLAVTNTYTDGKVQPVTAINGDMKVYLKNSANKGTWENVETYSDDANSLMVVEPIDAPEYRKVVAAWGDTVRIYREEYPTEVLFEKADAKSVVDGKTLSFLNVNNSVTGANPALFVDTAYVNRTVNGVANTCYQYLLAVNVDKENSVYCPYNPEHNTDAWREEHGGPCADAKENPAVVKGRFLINLIDTAFAYKADHLHNNPYINMVEADENKAKLSFVEGIHTNDTLYITRKGGEVVKLGMTDPAFNVAKFAFRYVDNEAGSFKIQTQYKEYSAADKDAFDASANNEGYLRWVNGTVVVTNSYTNGEVFNMEENFKGNPVANEDITTSSVKVTTTEGKVIIAGAQGKKVTISNVLGQTIANAVLSSDKAEISTPSGVVIVAVEGEAAVKAIVK</sequence>
<keyword evidence="4" id="KW-1185">Reference proteome</keyword>
<organism evidence="3 4">
    <name type="scientific">Parabacteroides gordonii MS-1 = DSM 23371</name>
    <dbReference type="NCBI Taxonomy" id="1203610"/>
    <lineage>
        <taxon>Bacteria</taxon>
        <taxon>Pseudomonadati</taxon>
        <taxon>Bacteroidota</taxon>
        <taxon>Bacteroidia</taxon>
        <taxon>Bacteroidales</taxon>
        <taxon>Tannerellaceae</taxon>
        <taxon>Parabacteroides</taxon>
    </lineage>
</organism>
<dbReference type="RefSeq" id="WP_147337507.1">
    <property type="nucleotide sequence ID" value="NZ_KE386764.1"/>
</dbReference>
<dbReference type="AlphaFoldDB" id="A0A0F5JBZ1"/>
<dbReference type="InterPro" id="IPR045963">
    <property type="entry name" value="DUF6383"/>
</dbReference>